<dbReference type="InterPro" id="IPR011333">
    <property type="entry name" value="SKP1/BTB/POZ_sf"/>
</dbReference>
<dbReference type="VEuPathDB" id="FungiDB:BD410DRAFT_82770"/>
<dbReference type="AlphaFoldDB" id="A0A4Y7PK99"/>
<dbReference type="Proteomes" id="UP000294933">
    <property type="component" value="Unassembled WGS sequence"/>
</dbReference>
<keyword evidence="3" id="KW-1185">Reference proteome</keyword>
<protein>
    <recommendedName>
        <fullName evidence="1">BTB domain-containing protein</fullName>
    </recommendedName>
</protein>
<gene>
    <name evidence="2" type="ORF">BD410DRAFT_82770</name>
</gene>
<organism evidence="2 3">
    <name type="scientific">Rickenella mellea</name>
    <dbReference type="NCBI Taxonomy" id="50990"/>
    <lineage>
        <taxon>Eukaryota</taxon>
        <taxon>Fungi</taxon>
        <taxon>Dikarya</taxon>
        <taxon>Basidiomycota</taxon>
        <taxon>Agaricomycotina</taxon>
        <taxon>Agaricomycetes</taxon>
        <taxon>Hymenochaetales</taxon>
        <taxon>Rickenellaceae</taxon>
        <taxon>Rickenella</taxon>
    </lineage>
</organism>
<dbReference type="InterPro" id="IPR000210">
    <property type="entry name" value="BTB/POZ_dom"/>
</dbReference>
<dbReference type="SMART" id="SM00225">
    <property type="entry name" value="BTB"/>
    <property type="match status" value="1"/>
</dbReference>
<dbReference type="Gene3D" id="3.30.710.10">
    <property type="entry name" value="Potassium Channel Kv1.1, Chain A"/>
    <property type="match status" value="1"/>
</dbReference>
<dbReference type="Pfam" id="PF00651">
    <property type="entry name" value="BTB"/>
    <property type="match status" value="1"/>
</dbReference>
<reference evidence="2 3" key="1">
    <citation type="submission" date="2018-06" db="EMBL/GenBank/DDBJ databases">
        <title>A transcriptomic atlas of mushroom development highlights an independent origin of complex multicellularity.</title>
        <authorList>
            <consortium name="DOE Joint Genome Institute"/>
            <person name="Krizsan K."/>
            <person name="Almasi E."/>
            <person name="Merenyi Z."/>
            <person name="Sahu N."/>
            <person name="Viragh M."/>
            <person name="Koszo T."/>
            <person name="Mondo S."/>
            <person name="Kiss B."/>
            <person name="Balint B."/>
            <person name="Kues U."/>
            <person name="Barry K."/>
            <person name="Hegedus J.C."/>
            <person name="Henrissat B."/>
            <person name="Johnson J."/>
            <person name="Lipzen A."/>
            <person name="Ohm R."/>
            <person name="Nagy I."/>
            <person name="Pangilinan J."/>
            <person name="Yan J."/>
            <person name="Xiong Y."/>
            <person name="Grigoriev I.V."/>
            <person name="Hibbett D.S."/>
            <person name="Nagy L.G."/>
        </authorList>
    </citation>
    <scope>NUCLEOTIDE SEQUENCE [LARGE SCALE GENOMIC DNA]</scope>
    <source>
        <strain evidence="2 3">SZMC22713</strain>
    </source>
</reference>
<evidence type="ECO:0000313" key="3">
    <source>
        <dbReference type="Proteomes" id="UP000294933"/>
    </source>
</evidence>
<dbReference type="PROSITE" id="PS50097">
    <property type="entry name" value="BTB"/>
    <property type="match status" value="1"/>
</dbReference>
<dbReference type="EMBL" id="ML170258">
    <property type="protein sequence ID" value="TDL15904.1"/>
    <property type="molecule type" value="Genomic_DNA"/>
</dbReference>
<dbReference type="OrthoDB" id="3266199at2759"/>
<evidence type="ECO:0000259" key="1">
    <source>
        <dbReference type="PROSITE" id="PS50097"/>
    </source>
</evidence>
<name>A0A4Y7PK99_9AGAM</name>
<feature type="domain" description="BTB" evidence="1">
    <location>
        <begin position="19"/>
        <end position="80"/>
    </location>
</feature>
<accession>A0A4Y7PK99</accession>
<evidence type="ECO:0000313" key="2">
    <source>
        <dbReference type="EMBL" id="TDL15904.1"/>
    </source>
</evidence>
<dbReference type="STRING" id="50990.A0A4Y7PK99"/>
<sequence length="166" mass="18375">MSELTNEPEFCPPYSWPDADLVLQSQDGRKFRVHSDMMKTASGFFRGMLGIPRDPSENPQEPLPVDETSNVVAGLLNMVYHISAPTLTDSFDLFGRVFSAAEKYEMTSVIETLSLIVFTQLQAGHLDPLSAYAFACRYGWEDVAKSVSSQLLDIKFLSLNESPGAS</sequence>
<dbReference type="SUPFAM" id="SSF54695">
    <property type="entry name" value="POZ domain"/>
    <property type="match status" value="1"/>
</dbReference>
<proteinExistence type="predicted"/>